<evidence type="ECO:0000313" key="6">
    <source>
        <dbReference type="Proteomes" id="UP000181790"/>
    </source>
</evidence>
<sequence>MIPQKVDYKRAGSVAEALSLLSANPDAKILAGGHSLIPAMKLRLNSPSLLIDIARISELRFIHEQDGGVKIGAASTHHDIVSNATIRELYPAMAEAGELIGDTQVRNVGTIGGSIAHADPSADWPAVLLALGATINVEGPAGAHDIPASEFFTGFFSTALEEGEIVTAITLPAPSAAHQSAYKKFMQPASRFAIVGCAVAIVADGGTITDAKVAFTGVSDAAFLDEAVAAALIGQPAIPETIEAAANAAAEGDIHINEDHFASQAYRKHLAKVYAKRALVEACGL</sequence>
<keyword evidence="3" id="KW-0560">Oxidoreductase</keyword>
<keyword evidence="2" id="KW-0274">FAD</keyword>
<dbReference type="PANTHER" id="PTHR42659">
    <property type="entry name" value="XANTHINE DEHYDROGENASE SUBUNIT C-RELATED"/>
    <property type="match status" value="1"/>
</dbReference>
<dbReference type="FunFam" id="3.30.465.10:FF:000017">
    <property type="entry name" value="Xanthine dehydrogenase, FAD binding subunit"/>
    <property type="match status" value="1"/>
</dbReference>
<dbReference type="OrthoDB" id="9814706at2"/>
<dbReference type="GO" id="GO:0071949">
    <property type="term" value="F:FAD binding"/>
    <property type="evidence" value="ECO:0007669"/>
    <property type="project" value="InterPro"/>
</dbReference>
<dbReference type="SUPFAM" id="SSF55447">
    <property type="entry name" value="CO dehydrogenase flavoprotein C-terminal domain-like"/>
    <property type="match status" value="1"/>
</dbReference>
<evidence type="ECO:0000259" key="4">
    <source>
        <dbReference type="PROSITE" id="PS51387"/>
    </source>
</evidence>
<dbReference type="InterPro" id="IPR036318">
    <property type="entry name" value="FAD-bd_PCMH-like_sf"/>
</dbReference>
<evidence type="ECO:0000256" key="2">
    <source>
        <dbReference type="ARBA" id="ARBA00022827"/>
    </source>
</evidence>
<comment type="caution">
    <text evidence="5">The sequence shown here is derived from an EMBL/GenBank/DDBJ whole genome shotgun (WGS) entry which is preliminary data.</text>
</comment>
<organism evidence="5 6">
    <name type="scientific">Arsenicibacter rosenii</name>
    <dbReference type="NCBI Taxonomy" id="1750698"/>
    <lineage>
        <taxon>Bacteria</taxon>
        <taxon>Pseudomonadati</taxon>
        <taxon>Bacteroidota</taxon>
        <taxon>Cytophagia</taxon>
        <taxon>Cytophagales</taxon>
        <taxon>Spirosomataceae</taxon>
        <taxon>Arsenicibacter</taxon>
    </lineage>
</organism>
<evidence type="ECO:0000256" key="3">
    <source>
        <dbReference type="ARBA" id="ARBA00023002"/>
    </source>
</evidence>
<evidence type="ECO:0000313" key="5">
    <source>
        <dbReference type="EMBL" id="OIN57540.1"/>
    </source>
</evidence>
<evidence type="ECO:0000256" key="1">
    <source>
        <dbReference type="ARBA" id="ARBA00022630"/>
    </source>
</evidence>
<dbReference type="SMART" id="SM01092">
    <property type="entry name" value="CO_deh_flav_C"/>
    <property type="match status" value="1"/>
</dbReference>
<dbReference type="Proteomes" id="UP000181790">
    <property type="component" value="Unassembled WGS sequence"/>
</dbReference>
<gene>
    <name evidence="5" type="ORF">BLX24_18800</name>
</gene>
<dbReference type="InterPro" id="IPR002346">
    <property type="entry name" value="Mopterin_DH_FAD-bd"/>
</dbReference>
<accession>A0A1S2VGK2</accession>
<dbReference type="Pfam" id="PF00941">
    <property type="entry name" value="FAD_binding_5"/>
    <property type="match status" value="1"/>
</dbReference>
<dbReference type="Gene3D" id="3.30.465.10">
    <property type="match status" value="1"/>
</dbReference>
<dbReference type="InterPro" id="IPR016167">
    <property type="entry name" value="FAD-bd_PCMH_sub1"/>
</dbReference>
<reference evidence="5 6" key="1">
    <citation type="submission" date="2016-10" db="EMBL/GenBank/DDBJ databases">
        <title>Arsenicibacter rosenii gen. nov., sp. nov., an efficient arsenic-methylating bacterium isolated from an arsenic-contaminated paddy soil.</title>
        <authorList>
            <person name="Huang K."/>
        </authorList>
    </citation>
    <scope>NUCLEOTIDE SEQUENCE [LARGE SCALE GENOMIC DNA]</scope>
    <source>
        <strain evidence="5 6">SM-1</strain>
    </source>
</reference>
<dbReference type="AlphaFoldDB" id="A0A1S2VGK2"/>
<dbReference type="EMBL" id="MORL01000011">
    <property type="protein sequence ID" value="OIN57540.1"/>
    <property type="molecule type" value="Genomic_DNA"/>
</dbReference>
<dbReference type="Gene3D" id="3.30.390.50">
    <property type="entry name" value="CO dehydrogenase flavoprotein, C-terminal domain"/>
    <property type="match status" value="1"/>
</dbReference>
<dbReference type="Pfam" id="PF03450">
    <property type="entry name" value="CO_deh_flav_C"/>
    <property type="match status" value="1"/>
</dbReference>
<dbReference type="PANTHER" id="PTHR42659:SF2">
    <property type="entry name" value="XANTHINE DEHYDROGENASE SUBUNIT C-RELATED"/>
    <property type="match status" value="1"/>
</dbReference>
<dbReference type="InterPro" id="IPR016169">
    <property type="entry name" value="FAD-bd_PCMH_sub2"/>
</dbReference>
<dbReference type="SUPFAM" id="SSF56176">
    <property type="entry name" value="FAD-binding/transporter-associated domain-like"/>
    <property type="match status" value="1"/>
</dbReference>
<feature type="domain" description="FAD-binding PCMH-type" evidence="4">
    <location>
        <begin position="1"/>
        <end position="176"/>
    </location>
</feature>
<keyword evidence="6" id="KW-1185">Reference proteome</keyword>
<dbReference type="GO" id="GO:0016491">
    <property type="term" value="F:oxidoreductase activity"/>
    <property type="evidence" value="ECO:0007669"/>
    <property type="project" value="UniProtKB-KW"/>
</dbReference>
<dbReference type="PROSITE" id="PS51387">
    <property type="entry name" value="FAD_PCMH"/>
    <property type="match status" value="1"/>
</dbReference>
<dbReference type="Gene3D" id="3.30.43.10">
    <property type="entry name" value="Uridine Diphospho-n-acetylenolpyruvylglucosamine Reductase, domain 2"/>
    <property type="match status" value="1"/>
</dbReference>
<proteinExistence type="predicted"/>
<dbReference type="RefSeq" id="WP_071504742.1">
    <property type="nucleotide sequence ID" value="NZ_MORL01000011.1"/>
</dbReference>
<name>A0A1S2VGK2_9BACT</name>
<protein>
    <submittedName>
        <fullName evidence="5">Carbon monoxide dehydrogenase</fullName>
    </submittedName>
</protein>
<dbReference type="InterPro" id="IPR036683">
    <property type="entry name" value="CO_DH_flav_C_dom_sf"/>
</dbReference>
<dbReference type="InterPro" id="IPR005107">
    <property type="entry name" value="CO_DH_flav_C"/>
</dbReference>
<dbReference type="InterPro" id="IPR051312">
    <property type="entry name" value="Diverse_Substr_Oxidored"/>
</dbReference>
<keyword evidence="1" id="KW-0285">Flavoprotein</keyword>
<dbReference type="InterPro" id="IPR016166">
    <property type="entry name" value="FAD-bd_PCMH"/>
</dbReference>